<protein>
    <submittedName>
        <fullName evidence="1">Uncharacterized protein</fullName>
    </submittedName>
</protein>
<name>A0A0G4Q3A8_9GAMM</name>
<accession>A0A0G4Q3A8</accession>
<gene>
    <name evidence="1" type="ORF">BN1804_00892</name>
</gene>
<organism evidence="1 2">
    <name type="scientific">Proteus penneri</name>
    <dbReference type="NCBI Taxonomy" id="102862"/>
    <lineage>
        <taxon>Bacteria</taxon>
        <taxon>Pseudomonadati</taxon>
        <taxon>Pseudomonadota</taxon>
        <taxon>Gammaproteobacteria</taxon>
        <taxon>Enterobacterales</taxon>
        <taxon>Morganellaceae</taxon>
        <taxon>Proteus</taxon>
    </lineage>
</organism>
<accession>A0A379EMV9</accession>
<dbReference type="AlphaFoldDB" id="A0A0G4Q3A8"/>
<sequence>MVYYEHTKEYVCTNKHNRLYNNLKYDSSITYKLQNYILYNFY</sequence>
<evidence type="ECO:0000313" key="1">
    <source>
        <dbReference type="EMBL" id="CRL60320.1"/>
    </source>
</evidence>
<dbReference type="EMBL" id="CVRY01000002">
    <property type="protein sequence ID" value="CRL60320.1"/>
    <property type="molecule type" value="Genomic_DNA"/>
</dbReference>
<proteinExistence type="predicted"/>
<evidence type="ECO:0000313" key="2">
    <source>
        <dbReference type="Proteomes" id="UP000183920"/>
    </source>
</evidence>
<dbReference type="Proteomes" id="UP000183920">
    <property type="component" value="Unassembled WGS sequence"/>
</dbReference>
<reference evidence="2" key="1">
    <citation type="submission" date="2015-06" db="EMBL/GenBank/DDBJ databases">
        <authorList>
            <person name="Urmite Genomes"/>
        </authorList>
    </citation>
    <scope>NUCLEOTIDE SEQUENCE [LARGE SCALE GENOMIC DNA]</scope>
    <source>
        <strain evidence="2">CSUR P1867</strain>
    </source>
</reference>